<reference evidence="2" key="1">
    <citation type="submission" date="2022-11" db="UniProtKB">
        <authorList>
            <consortium name="WormBaseParasite"/>
        </authorList>
    </citation>
    <scope>IDENTIFICATION</scope>
</reference>
<proteinExistence type="predicted"/>
<name>A0A914PIM3_9BILA</name>
<dbReference type="WBParaSite" id="PDA_v2.g15572.t1">
    <property type="protein sequence ID" value="PDA_v2.g15572.t1"/>
    <property type="gene ID" value="PDA_v2.g15572"/>
</dbReference>
<evidence type="ECO:0000313" key="1">
    <source>
        <dbReference type="Proteomes" id="UP000887578"/>
    </source>
</evidence>
<keyword evidence="1" id="KW-1185">Reference proteome</keyword>
<organism evidence="1 2">
    <name type="scientific">Panagrolaimus davidi</name>
    <dbReference type="NCBI Taxonomy" id="227884"/>
    <lineage>
        <taxon>Eukaryota</taxon>
        <taxon>Metazoa</taxon>
        <taxon>Ecdysozoa</taxon>
        <taxon>Nematoda</taxon>
        <taxon>Chromadorea</taxon>
        <taxon>Rhabditida</taxon>
        <taxon>Tylenchina</taxon>
        <taxon>Panagrolaimomorpha</taxon>
        <taxon>Panagrolaimoidea</taxon>
        <taxon>Panagrolaimidae</taxon>
        <taxon>Panagrolaimus</taxon>
    </lineage>
</organism>
<sequence length="218" mass="24746">MQDSSDNKYIIDDEFDNLNFGISNEIAGYGKNKNVKSVADKSTSMAAFICGVIKDCIADIHISENPPSFVVGFDDAARSIYLRREIRFQDLDKSSDITGENVGEVKFYAHPGDKLQSYVPKNLGGTGDVGNWFPLNSEANTEKWEIALKDVYKHVHQGEEYSARIMYAMIHSYRDEYSIGNRPSHIYYIFNLYKNGQFIGERIQGRIHNPVVFPIVNI</sequence>
<evidence type="ECO:0000313" key="2">
    <source>
        <dbReference type="WBParaSite" id="PDA_v2.g15572.t1"/>
    </source>
</evidence>
<accession>A0A914PIM3</accession>
<dbReference type="Proteomes" id="UP000887578">
    <property type="component" value="Unplaced"/>
</dbReference>
<protein>
    <submittedName>
        <fullName evidence="2">Uncharacterized protein</fullName>
    </submittedName>
</protein>
<dbReference type="AlphaFoldDB" id="A0A914PIM3"/>